<comment type="caution">
    <text evidence="1">The sequence shown here is derived from an EMBL/GenBank/DDBJ whole genome shotgun (WGS) entry which is preliminary data.</text>
</comment>
<organism evidence="1 2">
    <name type="scientific">Spiromyces aspiralis</name>
    <dbReference type="NCBI Taxonomy" id="68401"/>
    <lineage>
        <taxon>Eukaryota</taxon>
        <taxon>Fungi</taxon>
        <taxon>Fungi incertae sedis</taxon>
        <taxon>Zoopagomycota</taxon>
        <taxon>Kickxellomycotina</taxon>
        <taxon>Kickxellomycetes</taxon>
        <taxon>Kickxellales</taxon>
        <taxon>Kickxellaceae</taxon>
        <taxon>Spiromyces</taxon>
    </lineage>
</organism>
<protein>
    <submittedName>
        <fullName evidence="1">Uncharacterized protein</fullName>
    </submittedName>
</protein>
<gene>
    <name evidence="1" type="ORF">EV182_001252</name>
</gene>
<sequence>RKKWPLGKRYIFTRHGNPLQSSIYKYFIHLEFIDETEHSHEPYIEISELRGVQNSPGVSSIAGSTIEGLDAIPLNHHLSHEPEWQRGDTADPPWIPRRSALALSQSVRLSHHGGSPPFLGEPGGSERAAAQQPWEARSPPDHYAEPAMAKPVAAGNSGIRRTASVVSTPGPTAASRPFPMLTPSVKGPVTGGSGNNNNNGSIKAWGMHARMGSGFAVPLAPSAGGRRYSSGWRRLSLWRPRASSIQEEPSHEDDNNDDIAPGTSAQRSRAESMLDTIKRRFDIGVEATSRRDARTNDTSNGGIQQRGVAATWHKGRTGSVGGGWKRAMEDDAATVATQSTAIIDSAGNTGNDGGERPGLMTRQHLEEHSRARGPAINDEAGKASQEMRHQPRGTSKDANEGAVTQAADARTERCGGDEGEKASPSMAEVVAGIKRKAFGRVVPGTPKSVKERIADFNSLARSENSCTKNGSSGNDSGNTFAKSVSSPSRVRQVVEAIEDKASQDAAVAQLGSGGSKSADSLEVGGGANAGFSAKRARVAASGGAPTRSIKGVMRRLVGKRKP</sequence>
<accession>A0ACC1HJE5</accession>
<proteinExistence type="predicted"/>
<reference evidence="1" key="1">
    <citation type="submission" date="2022-06" db="EMBL/GenBank/DDBJ databases">
        <title>Phylogenomic reconstructions and comparative analyses of Kickxellomycotina fungi.</title>
        <authorList>
            <person name="Reynolds N.K."/>
            <person name="Stajich J.E."/>
            <person name="Barry K."/>
            <person name="Grigoriev I.V."/>
            <person name="Crous P."/>
            <person name="Smith M.E."/>
        </authorList>
    </citation>
    <scope>NUCLEOTIDE SEQUENCE</scope>
    <source>
        <strain evidence="1">RSA 2271</strain>
    </source>
</reference>
<evidence type="ECO:0000313" key="2">
    <source>
        <dbReference type="Proteomes" id="UP001145114"/>
    </source>
</evidence>
<evidence type="ECO:0000313" key="1">
    <source>
        <dbReference type="EMBL" id="KAJ1675446.1"/>
    </source>
</evidence>
<dbReference type="Proteomes" id="UP001145114">
    <property type="component" value="Unassembled WGS sequence"/>
</dbReference>
<dbReference type="EMBL" id="JAMZIH010005303">
    <property type="protein sequence ID" value="KAJ1675446.1"/>
    <property type="molecule type" value="Genomic_DNA"/>
</dbReference>
<name>A0ACC1HJE5_9FUNG</name>
<keyword evidence="2" id="KW-1185">Reference proteome</keyword>
<feature type="non-terminal residue" evidence="1">
    <location>
        <position position="1"/>
    </location>
</feature>